<keyword evidence="3" id="KW-0862">Zinc</keyword>
<dbReference type="SUPFAM" id="SSF51726">
    <property type="entry name" value="UROD/MetE-like"/>
    <property type="match status" value="1"/>
</dbReference>
<dbReference type="EMBL" id="JAEFCI010002349">
    <property type="protein sequence ID" value="KAG5462290.1"/>
    <property type="molecule type" value="Genomic_DNA"/>
</dbReference>
<dbReference type="CDD" id="cd03311">
    <property type="entry name" value="CIMS_C_terminal_like"/>
    <property type="match status" value="1"/>
</dbReference>
<comment type="cofactor">
    <cofactor evidence="1">
        <name>Zn(2+)</name>
        <dbReference type="ChEBI" id="CHEBI:29105"/>
    </cofactor>
</comment>
<dbReference type="OrthoDB" id="1053771at2759"/>
<dbReference type="GO" id="GO:0009086">
    <property type="term" value="P:methionine biosynthetic process"/>
    <property type="evidence" value="ECO:0007669"/>
    <property type="project" value="InterPro"/>
</dbReference>
<comment type="caution">
    <text evidence="5">The sequence shown here is derived from an EMBL/GenBank/DDBJ whole genome shotgun (WGS) entry which is preliminary data.</text>
</comment>
<name>A0A8H8DL28_9FUNG</name>
<gene>
    <name evidence="5" type="ORF">BJ554DRAFT_5406</name>
</gene>
<dbReference type="Gene3D" id="3.20.20.210">
    <property type="match status" value="1"/>
</dbReference>
<evidence type="ECO:0000313" key="5">
    <source>
        <dbReference type="EMBL" id="KAG5462290.1"/>
    </source>
</evidence>
<dbReference type="GO" id="GO:0003871">
    <property type="term" value="F:5-methyltetrahydropteroyltriglutamate-homocysteine S-methyltransferase activity"/>
    <property type="evidence" value="ECO:0007669"/>
    <property type="project" value="InterPro"/>
</dbReference>
<keyword evidence="6" id="KW-1185">Reference proteome</keyword>
<reference evidence="5 6" key="1">
    <citation type="journal article" name="Sci. Rep.">
        <title>Genome-scale phylogenetic analyses confirm Olpidium as the closest living zoosporic fungus to the non-flagellated, terrestrial fungi.</title>
        <authorList>
            <person name="Chang Y."/>
            <person name="Rochon D."/>
            <person name="Sekimoto S."/>
            <person name="Wang Y."/>
            <person name="Chovatia M."/>
            <person name="Sandor L."/>
            <person name="Salamov A."/>
            <person name="Grigoriev I.V."/>
            <person name="Stajich J.E."/>
            <person name="Spatafora J.W."/>
        </authorList>
    </citation>
    <scope>NUCLEOTIDE SEQUENCE [LARGE SCALE GENOMIC DNA]</scope>
    <source>
        <strain evidence="5">S191</strain>
    </source>
</reference>
<dbReference type="InterPro" id="IPR038071">
    <property type="entry name" value="UROD/MetE-like_sf"/>
</dbReference>
<evidence type="ECO:0000313" key="6">
    <source>
        <dbReference type="Proteomes" id="UP000673691"/>
    </source>
</evidence>
<feature type="non-terminal residue" evidence="5">
    <location>
        <position position="406"/>
    </location>
</feature>
<evidence type="ECO:0000256" key="3">
    <source>
        <dbReference type="ARBA" id="ARBA00022833"/>
    </source>
</evidence>
<proteinExistence type="predicted"/>
<organism evidence="5 6">
    <name type="scientific">Olpidium bornovanus</name>
    <dbReference type="NCBI Taxonomy" id="278681"/>
    <lineage>
        <taxon>Eukaryota</taxon>
        <taxon>Fungi</taxon>
        <taxon>Fungi incertae sedis</taxon>
        <taxon>Olpidiomycota</taxon>
        <taxon>Olpidiomycotina</taxon>
        <taxon>Olpidiomycetes</taxon>
        <taxon>Olpidiales</taxon>
        <taxon>Olpidiaceae</taxon>
        <taxon>Olpidium</taxon>
    </lineage>
</organism>
<dbReference type="AlphaFoldDB" id="A0A8H8DL28"/>
<sequence length="406" mass="46419">RELCIITAALNRGRDAVKEELAANKKSIDARKVSTRIHNAAVAKRMKDIRSDMFHRQKDFSSRQSIQRAALKLPKFPTTPIGSFPQTKEVRLERFRVKKGEISTKEYQDFLKRETDRCIRFQDEVGLDVLVHGEFERNDMVEFFGENLDGYAFTQNGWVASYGTRCVKPPIIYGDVSRKCAITVPMSSYAQSLTEKLMKGMLTGPITCLQWSFVRDDQPRRDTAFQLALAMRDEVLDLERAGIRVIQVDEPAIREGLPLRKSDQPEYLKWSVDAFLLTTSGVRNETQIHTHMCYSEFNEIFNAIQRMVCRHVFGLCIPGRSLANERGVRTLDADVTTIESSKSDLKVLGACGEYKNELGPGLYDIHSPRVPTVDEMLVRVREMLKYIPASNLWINPDCGLKTRDWK</sequence>
<feature type="domain" description="Cobalamin-independent methionine synthase MetE C-terminal/archaeal" evidence="4">
    <location>
        <begin position="328"/>
        <end position="406"/>
    </location>
</feature>
<dbReference type="GO" id="GO:0032259">
    <property type="term" value="P:methylation"/>
    <property type="evidence" value="ECO:0007669"/>
    <property type="project" value="UniProtKB-KW"/>
</dbReference>
<keyword evidence="2" id="KW-0479">Metal-binding</keyword>
<evidence type="ECO:0000259" key="4">
    <source>
        <dbReference type="Pfam" id="PF01717"/>
    </source>
</evidence>
<dbReference type="InterPro" id="IPR002629">
    <property type="entry name" value="Met_Synth_C/arc"/>
</dbReference>
<evidence type="ECO:0000256" key="2">
    <source>
        <dbReference type="ARBA" id="ARBA00022723"/>
    </source>
</evidence>
<dbReference type="Pfam" id="PF01717">
    <property type="entry name" value="Meth_synt_2"/>
    <property type="match status" value="2"/>
</dbReference>
<dbReference type="PANTHER" id="PTHR30519">
    <property type="entry name" value="5-METHYLTETRAHYDROPTEROYLTRIGLUTAMATE--HOMOCYSTEINE METHYLTRANSFERASE"/>
    <property type="match status" value="1"/>
</dbReference>
<feature type="domain" description="Cobalamin-independent methionine synthase MetE C-terminal/archaeal" evidence="4">
    <location>
        <begin position="76"/>
        <end position="307"/>
    </location>
</feature>
<accession>A0A8H8DL28</accession>
<feature type="non-terminal residue" evidence="5">
    <location>
        <position position="1"/>
    </location>
</feature>
<protein>
    <submittedName>
        <fullName evidence="5">5-methyltetrahydropteroyltriglutamate--homocysteine S-methyltransferase</fullName>
    </submittedName>
</protein>
<dbReference type="GO" id="GO:0008270">
    <property type="term" value="F:zinc ion binding"/>
    <property type="evidence" value="ECO:0007669"/>
    <property type="project" value="InterPro"/>
</dbReference>
<dbReference type="Proteomes" id="UP000673691">
    <property type="component" value="Unassembled WGS sequence"/>
</dbReference>
<evidence type="ECO:0000256" key="1">
    <source>
        <dbReference type="ARBA" id="ARBA00001947"/>
    </source>
</evidence>